<dbReference type="Pfam" id="PF02530">
    <property type="entry name" value="Porin_2"/>
    <property type="match status" value="1"/>
</dbReference>
<evidence type="ECO:0000313" key="11">
    <source>
        <dbReference type="EMBL" id="KKC41422.1"/>
    </source>
</evidence>
<dbReference type="GO" id="GO:0046930">
    <property type="term" value="C:pore complex"/>
    <property type="evidence" value="ECO:0007669"/>
    <property type="project" value="UniProtKB-KW"/>
</dbReference>
<dbReference type="GO" id="GO:0009279">
    <property type="term" value="C:cell outer membrane"/>
    <property type="evidence" value="ECO:0007669"/>
    <property type="project" value="UniProtKB-SubCell"/>
</dbReference>
<dbReference type="AlphaFoldDB" id="A0A0F5QK86"/>
<name>A0A0F5QK86_9HYPH</name>
<dbReference type="GO" id="GO:0006811">
    <property type="term" value="P:monoatomic ion transport"/>
    <property type="evidence" value="ECO:0007669"/>
    <property type="project" value="UniProtKB-KW"/>
</dbReference>
<keyword evidence="9 10" id="KW-0998">Cell outer membrane</keyword>
<organism evidence="11 12">
    <name type="scientific">Devosia epidermidihirudinis</name>
    <dbReference type="NCBI Taxonomy" id="1293439"/>
    <lineage>
        <taxon>Bacteria</taxon>
        <taxon>Pseudomonadati</taxon>
        <taxon>Pseudomonadota</taxon>
        <taxon>Alphaproteobacteria</taxon>
        <taxon>Hyphomicrobiales</taxon>
        <taxon>Devosiaceae</taxon>
        <taxon>Devosia</taxon>
    </lineage>
</organism>
<keyword evidence="3 10" id="KW-1134">Transmembrane beta strand</keyword>
<feature type="chain" id="PRO_5041021386" description="Porin" evidence="10">
    <location>
        <begin position="20"/>
        <end position="423"/>
    </location>
</feature>
<dbReference type="RefSeq" id="WP_046137810.1">
    <property type="nucleotide sequence ID" value="NZ_LANJ01000001.1"/>
</dbReference>
<dbReference type="Proteomes" id="UP000033411">
    <property type="component" value="Unassembled WGS sequence"/>
</dbReference>
<evidence type="ECO:0000256" key="7">
    <source>
        <dbReference type="ARBA" id="ARBA00023114"/>
    </source>
</evidence>
<feature type="signal peptide" evidence="10">
    <location>
        <begin position="1"/>
        <end position="19"/>
    </location>
</feature>
<dbReference type="InterPro" id="IPR003684">
    <property type="entry name" value="Porin_alphabac"/>
</dbReference>
<keyword evidence="8 10" id="KW-0472">Membrane</keyword>
<proteinExistence type="inferred from homology"/>
<comment type="subcellular location">
    <subcellularLocation>
        <location evidence="10">Cell outer membrane</location>
        <topology evidence="10">Multi-pass membrane protein</topology>
    </subcellularLocation>
</comment>
<evidence type="ECO:0000256" key="10">
    <source>
        <dbReference type="RuleBase" id="RU364005"/>
    </source>
</evidence>
<keyword evidence="6 10" id="KW-0406">Ion transport</keyword>
<dbReference type="STRING" id="1293439.WH87_00210"/>
<evidence type="ECO:0000256" key="8">
    <source>
        <dbReference type="ARBA" id="ARBA00023136"/>
    </source>
</evidence>
<comment type="function">
    <text evidence="10">Forms passive diffusion pores that allow small molecular weight hydrophilic materials across the outer membrane.</text>
</comment>
<comment type="domain">
    <text evidence="10">Consists of 16-stranded beta-barrel sheets, with large surface-exposed loops, that form a transmembrane pore at the center of each barrel. The pore is partially ocluded by a peptide loop that folds into the pore lumen.</text>
</comment>
<keyword evidence="4 10" id="KW-0812">Transmembrane</keyword>
<reference evidence="11 12" key="1">
    <citation type="submission" date="2015-03" db="EMBL/GenBank/DDBJ databases">
        <authorList>
            <person name="Lepp D."/>
            <person name="Hassan Y.I."/>
            <person name="Li X.-Z."/>
            <person name="Zhou T."/>
        </authorList>
    </citation>
    <scope>NUCLEOTIDE SEQUENCE [LARGE SCALE GENOMIC DNA]</scope>
    <source>
        <strain evidence="11 12">E84</strain>
    </source>
</reference>
<evidence type="ECO:0000256" key="5">
    <source>
        <dbReference type="ARBA" id="ARBA00022729"/>
    </source>
</evidence>
<comment type="similarity">
    <text evidence="1 10">Belongs to the alphaproteobacteria porin family.</text>
</comment>
<gene>
    <name evidence="11" type="ORF">WH87_00210</name>
</gene>
<evidence type="ECO:0000256" key="1">
    <source>
        <dbReference type="ARBA" id="ARBA00009521"/>
    </source>
</evidence>
<sequence>MKLHTIFLATALVATPSYAADLGVLTSLDVCDTLGLSGLTISSDTNCLQISGNVYYEFYFGKFKGSRDLIGSKKLAYGDGFVDIDEPLANNDWDSYVESFLTATGVSSTDFGPAKAVIELKGFNEAYYENGVLDDSGKGFKINYAYVSVGDTTVVSAGLQDSIANLDDDSAFGWLSPWIADDIGGVAFDNDAFGEFSDKNHSIQILSDLGNGFKVGAGLEALDERGNLVGVVSYSSDALSGHVTLAAIDILDGKVEKFGVHTGLTATFDIFKARAAFAANNEGWWNGLLSGEATFDLFSLAAAVDATSEREWGAVVSGSANLNDATKLQLALRYLDTDTSVSNDEGIELRGRVEYKATEAIKLAAEVGNVWVGAGAVNGEQSIFDALIETTWTPGGGFEATAGLAANTLGAYKASFTASKSFD</sequence>
<dbReference type="GO" id="GO:0015288">
    <property type="term" value="F:porin activity"/>
    <property type="evidence" value="ECO:0007669"/>
    <property type="project" value="UniProtKB-KW"/>
</dbReference>
<evidence type="ECO:0000256" key="9">
    <source>
        <dbReference type="ARBA" id="ARBA00023237"/>
    </source>
</evidence>
<protein>
    <recommendedName>
        <fullName evidence="10">Porin</fullName>
    </recommendedName>
</protein>
<evidence type="ECO:0000256" key="6">
    <source>
        <dbReference type="ARBA" id="ARBA00023065"/>
    </source>
</evidence>
<dbReference type="PATRIC" id="fig|1293439.3.peg.46"/>
<accession>A0A0F5QK86</accession>
<keyword evidence="7 10" id="KW-0626">Porin</keyword>
<keyword evidence="12" id="KW-1185">Reference proteome</keyword>
<evidence type="ECO:0000256" key="4">
    <source>
        <dbReference type="ARBA" id="ARBA00022692"/>
    </source>
</evidence>
<comment type="caution">
    <text evidence="11">The sequence shown here is derived from an EMBL/GenBank/DDBJ whole genome shotgun (WGS) entry which is preliminary data.</text>
</comment>
<keyword evidence="5 10" id="KW-0732">Signal</keyword>
<evidence type="ECO:0000256" key="2">
    <source>
        <dbReference type="ARBA" id="ARBA00022448"/>
    </source>
</evidence>
<keyword evidence="2 10" id="KW-0813">Transport</keyword>
<dbReference type="OrthoDB" id="7801681at2"/>
<evidence type="ECO:0000256" key="3">
    <source>
        <dbReference type="ARBA" id="ARBA00022452"/>
    </source>
</evidence>
<dbReference type="EMBL" id="LANJ01000001">
    <property type="protein sequence ID" value="KKC41422.1"/>
    <property type="molecule type" value="Genomic_DNA"/>
</dbReference>
<dbReference type="SUPFAM" id="SSF56935">
    <property type="entry name" value="Porins"/>
    <property type="match status" value="1"/>
</dbReference>
<evidence type="ECO:0000313" key="12">
    <source>
        <dbReference type="Proteomes" id="UP000033411"/>
    </source>
</evidence>